<dbReference type="AlphaFoldDB" id="A0A2P2JF66"/>
<organism evidence="1">
    <name type="scientific">Rhizophora mucronata</name>
    <name type="common">Asiatic mangrove</name>
    <dbReference type="NCBI Taxonomy" id="61149"/>
    <lineage>
        <taxon>Eukaryota</taxon>
        <taxon>Viridiplantae</taxon>
        <taxon>Streptophyta</taxon>
        <taxon>Embryophyta</taxon>
        <taxon>Tracheophyta</taxon>
        <taxon>Spermatophyta</taxon>
        <taxon>Magnoliopsida</taxon>
        <taxon>eudicotyledons</taxon>
        <taxon>Gunneridae</taxon>
        <taxon>Pentapetalae</taxon>
        <taxon>rosids</taxon>
        <taxon>fabids</taxon>
        <taxon>Malpighiales</taxon>
        <taxon>Rhizophoraceae</taxon>
        <taxon>Rhizophora</taxon>
    </lineage>
</organism>
<protein>
    <submittedName>
        <fullName evidence="1">Uncharacterized protein</fullName>
    </submittedName>
</protein>
<name>A0A2P2JF66_RHIMU</name>
<proteinExistence type="predicted"/>
<evidence type="ECO:0000313" key="1">
    <source>
        <dbReference type="EMBL" id="MBW92126.1"/>
    </source>
</evidence>
<reference evidence="1" key="1">
    <citation type="submission" date="2018-02" db="EMBL/GenBank/DDBJ databases">
        <title>Rhizophora mucronata_Transcriptome.</title>
        <authorList>
            <person name="Meera S.P."/>
            <person name="Sreeshan A."/>
            <person name="Augustine A."/>
        </authorList>
    </citation>
    <scope>NUCLEOTIDE SEQUENCE</scope>
    <source>
        <tissue evidence="1">Leaf</tissue>
    </source>
</reference>
<sequence length="64" mass="7717">MKLSFKTNQMWVQLFLYFFNMVKNQFGISIKQFQSDNARDHFNHFLSLFFQIEGIIYESSVNTP</sequence>
<accession>A0A2P2JF66</accession>
<dbReference type="EMBL" id="GGEC01011643">
    <property type="protein sequence ID" value="MBW92126.1"/>
    <property type="molecule type" value="Transcribed_RNA"/>
</dbReference>